<accession>W6T4Q5</accession>
<evidence type="ECO:0000313" key="4">
    <source>
        <dbReference type="Proteomes" id="UP000019247"/>
    </source>
</evidence>
<dbReference type="STRING" id="1400520.LFAB_16125"/>
<evidence type="ECO:0000256" key="1">
    <source>
        <dbReference type="SAM" id="Phobius"/>
    </source>
</evidence>
<name>W6T4Q5_9LACO</name>
<dbReference type="Proteomes" id="UP000019247">
    <property type="component" value="Unassembled WGS sequence"/>
</dbReference>
<comment type="caution">
    <text evidence="3">The sequence shown here is derived from an EMBL/GenBank/DDBJ whole genome shotgun (WGS) entry which is preliminary data.</text>
</comment>
<proteinExistence type="predicted"/>
<dbReference type="InterPro" id="IPR029044">
    <property type="entry name" value="Nucleotide-diphossugar_trans"/>
</dbReference>
<dbReference type="CDD" id="cd04186">
    <property type="entry name" value="GT_2_like_c"/>
    <property type="match status" value="1"/>
</dbReference>
<keyword evidence="1" id="KW-0472">Membrane</keyword>
<dbReference type="PANTHER" id="PTHR43179:SF7">
    <property type="entry name" value="RHAMNOSYLTRANSFERASE WBBL"/>
    <property type="match status" value="1"/>
</dbReference>
<gene>
    <name evidence="3" type="ORF">LFAB_16125</name>
</gene>
<dbReference type="HOGENOM" id="CLU_023845_0_3_9"/>
<dbReference type="EMBL" id="AWWK01000090">
    <property type="protein sequence ID" value="ETY72718.1"/>
    <property type="molecule type" value="Genomic_DNA"/>
</dbReference>
<feature type="transmembrane region" description="Helical" evidence="1">
    <location>
        <begin position="260"/>
        <end position="279"/>
    </location>
</feature>
<dbReference type="eggNOG" id="COG1216">
    <property type="taxonomic scope" value="Bacteria"/>
</dbReference>
<protein>
    <recommendedName>
        <fullName evidence="2">Glycosyltransferase 2-like domain-containing protein</fullName>
    </recommendedName>
</protein>
<evidence type="ECO:0000259" key="2">
    <source>
        <dbReference type="Pfam" id="PF00535"/>
    </source>
</evidence>
<evidence type="ECO:0000313" key="3">
    <source>
        <dbReference type="EMBL" id="ETY72718.1"/>
    </source>
</evidence>
<dbReference type="PANTHER" id="PTHR43179">
    <property type="entry name" value="RHAMNOSYLTRANSFERASE WBBL"/>
    <property type="match status" value="1"/>
</dbReference>
<dbReference type="Pfam" id="PF00535">
    <property type="entry name" value="Glycos_transf_2"/>
    <property type="match status" value="1"/>
</dbReference>
<dbReference type="Gene3D" id="3.90.550.10">
    <property type="entry name" value="Spore Coat Polysaccharide Biosynthesis Protein SpsA, Chain A"/>
    <property type="match status" value="1"/>
</dbReference>
<organism evidence="3 4">
    <name type="scientific">Lactiplantibacillus fabifermentans T30PCM01</name>
    <dbReference type="NCBI Taxonomy" id="1400520"/>
    <lineage>
        <taxon>Bacteria</taxon>
        <taxon>Bacillati</taxon>
        <taxon>Bacillota</taxon>
        <taxon>Bacilli</taxon>
        <taxon>Lactobacillales</taxon>
        <taxon>Lactobacillaceae</taxon>
        <taxon>Lactiplantibacillus</taxon>
    </lineage>
</organism>
<dbReference type="SUPFAM" id="SSF53448">
    <property type="entry name" value="Nucleotide-diphospho-sugar transferases"/>
    <property type="match status" value="1"/>
</dbReference>
<dbReference type="AlphaFoldDB" id="W6T4Q5"/>
<keyword evidence="1" id="KW-0812">Transmembrane</keyword>
<dbReference type="PATRIC" id="fig|1400520.3.peg.3166"/>
<dbReference type="InterPro" id="IPR001173">
    <property type="entry name" value="Glyco_trans_2-like"/>
</dbReference>
<dbReference type="RefSeq" id="WP_033614741.1">
    <property type="nucleotide sequence ID" value="NZ_KK036536.1"/>
</dbReference>
<feature type="domain" description="Glycosyltransferase 2-like" evidence="2">
    <location>
        <begin position="7"/>
        <end position="115"/>
    </location>
</feature>
<keyword evidence="1" id="KW-1133">Transmembrane helix</keyword>
<sequence>MGKKRTSVIIVTWNNEADIEQCINSIIKFESDVQIVVVDNNSSDKTLQIVGMISSKHIIVVELHENIGFARANNIGVRHATGDYILFLNPDAYFIESGIKKLERQLNDEVGLVGCKLLDSHRKLQPSMFMFDKPINIVIEQFQLGRIFPESLKQNFVPYLSKHEKKSEADWLVGAFLLLTAEDCAQISGFSTDYFLYAEDMDIAFKVHMLGKKVVFAPDYSIVHIGGSSERQDLSSSKKEKMFLSRKKFSEKYGFHNMNIFYSSYLVKYVVFYFISLFTDRYKEKSVTYKNTINILKKIRG</sequence>
<reference evidence="3 4" key="1">
    <citation type="journal article" date="2014" name="Genome Announc.">
        <title>Genome Sequence of Lactobacillus fabifermentans Strain T30PCM01, Isolated from Fermenting Grape Marc.</title>
        <authorList>
            <person name="Treu L."/>
            <person name="Vendramin V."/>
            <person name="Bovo B."/>
            <person name="Giacomini A."/>
            <person name="Corich V."/>
            <person name="Campanaro S."/>
        </authorList>
    </citation>
    <scope>NUCLEOTIDE SEQUENCE [LARGE SCALE GENOMIC DNA]</scope>
    <source>
        <strain evidence="3 4">T30PCM01</strain>
    </source>
</reference>